<evidence type="ECO:0000313" key="3">
    <source>
        <dbReference type="Proteomes" id="UP001186944"/>
    </source>
</evidence>
<proteinExistence type="predicted"/>
<keyword evidence="3" id="KW-1185">Reference proteome</keyword>
<evidence type="ECO:0000313" key="2">
    <source>
        <dbReference type="EMBL" id="KAK3104144.1"/>
    </source>
</evidence>
<keyword evidence="1" id="KW-0175">Coiled coil</keyword>
<dbReference type="AlphaFoldDB" id="A0AA89C7K5"/>
<comment type="caution">
    <text evidence="2">The sequence shown here is derived from an EMBL/GenBank/DDBJ whole genome shotgun (WGS) entry which is preliminary data.</text>
</comment>
<dbReference type="Proteomes" id="UP001186944">
    <property type="component" value="Unassembled WGS sequence"/>
</dbReference>
<dbReference type="EMBL" id="VSWD01000005">
    <property type="protein sequence ID" value="KAK3104144.1"/>
    <property type="molecule type" value="Genomic_DNA"/>
</dbReference>
<evidence type="ECO:0000256" key="1">
    <source>
        <dbReference type="SAM" id="Coils"/>
    </source>
</evidence>
<gene>
    <name evidence="2" type="ORF">FSP39_024802</name>
</gene>
<accession>A0AA89C7K5</accession>
<reference evidence="2" key="1">
    <citation type="submission" date="2019-08" db="EMBL/GenBank/DDBJ databases">
        <title>The improved chromosome-level genome for the pearl oyster Pinctada fucata martensii using PacBio sequencing and Hi-C.</title>
        <authorList>
            <person name="Zheng Z."/>
        </authorList>
    </citation>
    <scope>NUCLEOTIDE SEQUENCE</scope>
    <source>
        <strain evidence="2">ZZ-2019</strain>
        <tissue evidence="2">Adductor muscle</tissue>
    </source>
</reference>
<organism evidence="2 3">
    <name type="scientific">Pinctada imbricata</name>
    <name type="common">Atlantic pearl-oyster</name>
    <name type="synonym">Pinctada martensii</name>
    <dbReference type="NCBI Taxonomy" id="66713"/>
    <lineage>
        <taxon>Eukaryota</taxon>
        <taxon>Metazoa</taxon>
        <taxon>Spiralia</taxon>
        <taxon>Lophotrochozoa</taxon>
        <taxon>Mollusca</taxon>
        <taxon>Bivalvia</taxon>
        <taxon>Autobranchia</taxon>
        <taxon>Pteriomorphia</taxon>
        <taxon>Pterioida</taxon>
        <taxon>Pterioidea</taxon>
        <taxon>Pteriidae</taxon>
        <taxon>Pinctada</taxon>
    </lineage>
</organism>
<feature type="coiled-coil region" evidence="1">
    <location>
        <begin position="104"/>
        <end position="141"/>
    </location>
</feature>
<protein>
    <submittedName>
        <fullName evidence="2">Uncharacterized protein</fullName>
    </submittedName>
</protein>
<sequence length="504" mass="56646">MVKIEELQVKMNFSVVQIDDILGTLKADFPDFSHTLDGYNQWSKAILQQARMSLIGADIELSTTALSFAIESVASVTSRIALAASIIGGIVAIGFGIVDVVQSVQQEKRARDELQKATRRLESAKSNIISATHTMEDTQKKLCSTIITYFYNLGNKGAAYHRVFGNLKNFLTRTYFSHSHNCNSKSVYGKSTWGNLHALVDSALRPINSYTYHSLNDLRRRINEVTSTKSYLNSITLRLKYKRDSPSEIFKTAHTRRPPYAHDLFSTLFSVLKYAAEKVHPHTACFWGYNLNDIRSKHLTERNFNQYKVCPSPEISSTVNLIKAGERNGWAPCRILRQTQGELFDSNTRILQFIANHVSTKSTCYWGFDLRTFRTGSSPSSAATANVTSSIFTFLKVANKESTARTIMCKENRICDPTWQKFVLCNAWHGTSKVRSLHCNGIGTHVDTHCIPLAGSVENCVGSKPSTLHSHSSSHFPNFFHHDPDYAKYGCHLCPNEDLLHNDI</sequence>
<name>A0AA89C7K5_PINIB</name>